<sequence length="4919" mass="545386">MVVKRSKQPDDEAFGGPVRSLKGPYLLLRVHTFNVTGIVAGSECYRRRMPIETTLLIITIHYTDCPATPSFWLTHSQTTKPPKVLPGPNLLHQLVKEPGQHVALDYMGNGRQSTLTYSELHEAAASIATRITTASGNVTGQFVVPVLIHQSPLLYISLLAILKSGGAFCPLNIDAPPERVKFILDDVSATVVLTTKELASAIPYDTGATIIIVDEYEYYQSPSRSPRVELKHRAPQPEDLAYVMYTSGSTGTPKGVGISHDAASQALIAHDRHIPPFSRFLQFAAPTFDVSVFEIFFPFFRGATLVSIRRAEMLDDLPGVLRAMRVDACELTPTVAGSLLRRRENAPDLKLLLTIGEMLNAPVVEEFGGDNERPSMLWAMYGPTEATIHCTLQTAFSSDSSTGNIGVPLDTVSCFIIEIPESDNHEFEIKILPQGEVGELAVGGYQLAAGYINRPEQTKSVFLDSPFGRIYRTGDKARLLPNGKLECFGRLSDGQVKLRGQRLELGEVEQAVLRTSGCHSAVAAIVQSILIVFCAVDEGVTEFSILKHCTDWLPQYMVPGEVVLMSEFPRLPSGKVDRKRLKAEHEQRKADISESILDSAPVDTMESELLAVVSQSLNFKVDRTTPLTLIGMDSLKAIKLASALRTSGFGIDSTAILTMKTASEIISAIRRQPQPDIDNLQQASKDLSLDFEDIVRQDASLARIRGSVEDVIPCTPLQAAMLAETAGNPTTYCNELELSIPLGYGINHISETFRELSQQNAILRAGFAAANGNYVMIFQRELRPEQICVVDQFQKRLCLSSPQDFISPLILQIQRSPVEDSVRVLLQLHHSLYDGWSMDILLSDWSKLLLRQQVSQRPSFREVVRFYHDLQTGDATRVFWTEHLAGWKRSPLPKLRSKVMRSNRSLSIRRRLSLSRSRVDTGMQKLRCSPQVIFQASLALLWSGITGMRDITIGSVTSGRTIPLVGIEQVIGPCIASLPVRVDLDNVSVCLDLLNSIHSSNRGIMQHCTLSLSELKKLVSLQPGESLYDVLFVYQESLASSERTHNVVREISHLDRLETPIVFEVEPREDGFELQVTYQEDFVSPETSEHMANQLESLVISMLENPTTKVKATLKEISCSPSINNIRPTIPQKTPDLARLFEEVVLQTPDSNALLFAHSLDGGHQTKWTFQELNAMANRIARYLHCSGVRVGEVVAIVMEKSPTLYASILGIIKCGCGYLPILPSTPRARISEILQQAQTEHCVVDNVSHDKYPSLSELSTIAVDTNSLHDISTDNLDVEVDGTRLAYVIYTSGTTGTPKGVAIQQSSIAANIEHLEALYPKCLNSQGRLLQACSQAFDVSVFEIFYTWCAGMCLCSGTNDTILEDIERSIRELGITHLSMTPTVANIVDPTNVPGVEFLVTAGEPMTQSVYEKWQRQLWQGYGPSETTNICTVKKMTADDYIEHLGHVFPNTSVVVLYPESSDVVPLNWVGEFCFGGAQVAQGYLNMPELTSQKFIQHPQYGRLYRSGDMGRMLPDGSLLILGRIDDQVKLRGQRIEVGEINSTVTLSGLASSAATVLVQRGETSPQQLSLFFIPNHDPSSFYVLEINSETHQSLLAHLKSRLPSYMVPTYLIPISSIPMTSSGKIDKRRLRDCFDSLGMDYLEEASRMSLDTQDEGDWSRSELKIADTLLESANVSRNDFGRWTPFALLGIDSISAIDLARNLSSKLGSRVAVSEILRNPTVAQLARYLDGKTSQKKEAPVDSLEDFFAATFVDSMKKEFAKEAKIIREILPCTPLQEAMLSRGQRGYYNKVLLRLTTSSGAMRPYWKTMSYRHDILRTCFAATTDSRRAIAQIVLESWEIPWKTFDVSELSLSFDGAIEQHLKSLPDPVDSRTPPISLALLRYRGSEFLSFICHHALYDGVAMERLLKEVEALAVGEELPPTVPYSQFLKLSTRLPDDAEQFWRRHFENYKPSAVFPQTTTSEVDQSTCTTSMDIPLSDLQLRIRDLGSTLLSVCQASWATVLAAAYRRTDVCFGNVVSGRTLDIEGLERLVAPCFNTIPVRVDFPEASSNLDLLKHLQKMNTELIAYQFTPLRLIQRSINRAGKHIFDTLLLLQKPLQDIDKNVWTLEGDSGDMDIPLVCEIVPCPGLNSLVVNIHRDMSIVTEEVATAMADVFKLTLRAILTAPHASSLNKKDLPDSLRSIIDQLVPRTEKDNTAVTFSNEKEDWSELELQVRHVLATLSGVSDRHIQRRTTIFQLGLDSINAVQVASVLRQRGFVVSASDVIECPSCSKIAAKLLENSSRADAGYALKYDLDRFSRQVLTEVVDQLPKSVKVEAVLPCTPVQSAMLASFIQSGGDNYLNAVRYVVTEDVQVANLERAWQQLQQRHPMLRTGFVPVQHAETSFAMVRYEARSMETTMNRLHLVEDEEADLIQMKTDASKSMLSSLHRPPWSVILAQTSQTNTMSLIIHHALYDAPALHLMLDELSQLVKGNRLPRPTIIEPAVSAILGMALNDKTTEKQFWKTKASKIVVNKFPIMTPLRVEERQVLVDSMFNSLSYTKLREATQASNITIQAAIQAAWTRVLASYLGEDSVVFGIALSGRTIDETKDVAFPCLNTVPVVASNVPSNADLISYMMSYNQHLHRYQFSPLSQVQKWLGHPAGPIFDTLIAYQKMPDHSTSVVPWKLVNEEAKVEYPVSLEIEPTGDDQIRLSITYYSDIVPREQAQLLMKQFDASLTHIACNAAGFEDEVMRNSLSLYSILPASAPVMDTPVQLLHQFVEKGAVSHPEKIALEFVSEFDGDACVKQQWNYRQLDCMGNKVANMLQNTVSPGGIVAVHFDKCPEAYFSILGILKAGCSFVALDPSAPRARKEFIIEDSKAPCLLTRCSKDLDFEAKTTVMEIETPTLDDVAEEHVVSHPNISPSDTCYCLYTSGTTGTPKGCEITHENAVQAMMAFQELFKGHWDEDSRWLQFAALHFDVSVLEQYWSWSVGMAVVAAPKDLILDDLTAAINRLGITHIDLTPSLARLTHPDEVPGLCRGVFITGGEQLKQEILDVWGPQAVIYNAYGPTEATIGVTMFQRVPKNGRPSNIGKQFPNVGSFVFKPNTNTPVFRGGVGELCVSGKLVGKGYLNRPELTAERFPTLEEFNERVYRTGDLVRVLYDGCFDFLGRADDQVKLRGQRLEIAEINHIIRTDVVDIHDAATIVARHGSSGKDVLVTFIVDQKSQKGPLEILMDQEGLAAQAKEACRAKLPGYMVPTYILSLPYIPLSSNNKAEIKDLKRLFSELAPEKLLELSHATTAPVSQGARKIVGQLLDSIAQFSNMSKNDLSSSTSIFDVGVDSITALRLSSLLKSRGLKAVSPALLLKNPIIGDLANSLAKNTSNRQEKLGREVRQFIQAYGHRHRGMVCRLLNIEPADVEYVAPCSPLQEGIISRSLTNSEPGAYFNTFELKLHESTSISKLRKAWDDLVLTESILRTVFVPTPNGFLQAAVRKSTLAWETHTVQSDDSIPAYLAEQKKYWIQRNESSITQPLLFIYVETPTSRLLTIHIFHALYDGNSFDLMMKRVAANYSGVDAPDAPSFLETLSYGPLAKHDNCRGFWEKQLEGWTSVSIQAHGDGEPEAVAVAEREISTASLEAIRSSQNVTLQAVVIALWTSVLQKFTQQQPTVGIVVSGRAIDLPGIENTIGPLFNTVPFYCRANRHESWQSLLRRCHDFNASVLDFQHVPLKDIQKWCSRGKALFDSLFTFQIEEATVANDSSLIFDIGDSPATPDYPLALEAVHSRSGNLRLTLVAQGHLASSQVLNSMLDDIERFASLAASSPESEVPIPDIEQNCNPDTNNERIQTHESTNFEWSQEAQIVRNEVAFLADAAPSELHEHVSILELGLDSIDVIKLSTTLRRKGIHLSPSHIMRHKTIANILAESSDLTLKQSTSADDASLLQVKARLREYLEGVGADLGRVESVLPPTHLQESMVAGMVQSDFESYFNHDILQVSDQVDTTRLIDAWKELIQRTPILRTGFVQVAQQNLDMTYCQVIAESCDDDIEVTTVQNMDELRQLTAAATSKAREGAGVRHLVQLKLAILGSHRYMVLSMAHALYDGWSLSLLFQDLQALLEGRLIIRSSVEPFLGKVMGSTNQEARDFWTQYLEDASPSIIHPSATWPSPTENTLQRLESTSKIGLPEIETACKRLSVSLQALCQACWAVTLARQIKKLDVLFGTVLSGRDFDGADNLVFPTMNTIALRCILHGSVSEFLRYLEENMIDIRDSQQYPLRKAQSATKLNGQDLFNTLFILQKSPVAESSDRPLLTSIEASSATEYPLCVEAEAMPDTLLWRLALQPQYIWDGGPETILETLDAVMGFLIQPGSQEILSFEEHGVSICGMAPVILGDGRSSVPVDSTDLPSEEDREWSQDEAEIRNILHQVSGVPLASIRISDNLYHLGLDSISAIKVSSLLRKIGISLRPQDLVKSSNIVEMAQRATQAQAIPSETLELTEEWVPPDGINLEVLLRAHGIGKEDAEVLPALAMQVYMLGAWQRAEGSVFFPEFPCQIKTSVDLNGIQAAWDKLVSEVPLLRTFFIPTQSPTIPVLQVVLKSHKLSLTLDPPKEQSTRAAQPLVRAHITLQEDCIWSFRLQIHHALYDGVSLPALLRRLSQLLHGSIAVENNGLTQWKNFAVRQASEAAQKDRQAFWKAYLHGTSSTPIAAESQRDVKNRISYLNESAIPDASQIQAISTQSGVSLQSWFFAAYAKALATRNNTPDNGSVVFGVYLANRAAASDRLPQVYPTLNLVPLRVDSPGELPLSSVAKNIQRDIHQITSDGRSNVGLWEIYQWTGVQVESFVNFLSLSDDTGSVENSVTVLPQEITDNSYRHHVPAQFEAARQEGFSLDGIPLAVDVEASVDKGRLAIGIFGSQQQISQEEAVLVVSSIADTLRHATE</sequence>
<dbReference type="NCBIfam" id="NF003417">
    <property type="entry name" value="PRK04813.1"/>
    <property type="match status" value="3"/>
</dbReference>
<dbReference type="Pfam" id="PF00501">
    <property type="entry name" value="AMP-binding"/>
    <property type="match status" value="3"/>
</dbReference>
<dbReference type="InterPro" id="IPR001242">
    <property type="entry name" value="Condensation_dom"/>
</dbReference>
<keyword evidence="2" id="KW-0596">Phosphopantetheine</keyword>
<feature type="domain" description="Carrier" evidence="7">
    <location>
        <begin position="4391"/>
        <end position="4467"/>
    </location>
</feature>
<comment type="caution">
    <text evidence="8">The sequence shown here is derived from an EMBL/GenBank/DDBJ whole genome shotgun (WGS) entry which is preliminary data.</text>
</comment>
<dbReference type="InterPro" id="IPR020845">
    <property type="entry name" value="AMP-binding_CS"/>
</dbReference>
<dbReference type="SMART" id="SM00823">
    <property type="entry name" value="PKS_PP"/>
    <property type="match status" value="4"/>
</dbReference>
<dbReference type="InterPro" id="IPR045851">
    <property type="entry name" value="AMP-bd_C_sf"/>
</dbReference>
<evidence type="ECO:0000256" key="6">
    <source>
        <dbReference type="ARBA" id="ARBA00029454"/>
    </source>
</evidence>
<dbReference type="SUPFAM" id="SSF47336">
    <property type="entry name" value="ACP-like"/>
    <property type="match status" value="6"/>
</dbReference>
<dbReference type="GO" id="GO:0031169">
    <property type="term" value="P:ferrichrome biosynthetic process"/>
    <property type="evidence" value="ECO:0007669"/>
    <property type="project" value="UniProtKB-ARBA"/>
</dbReference>
<dbReference type="InterPro" id="IPR023213">
    <property type="entry name" value="CAT-like_dom_sf"/>
</dbReference>
<dbReference type="InterPro" id="IPR006162">
    <property type="entry name" value="Ppantetheine_attach_site"/>
</dbReference>
<dbReference type="FunFam" id="3.30.300.30:FF:000015">
    <property type="entry name" value="Nonribosomal peptide synthase SidD"/>
    <property type="match status" value="1"/>
</dbReference>
<comment type="similarity">
    <text evidence="6">Belongs to the NRP synthetase family.</text>
</comment>
<dbReference type="InterPro" id="IPR042099">
    <property type="entry name" value="ANL_N_sf"/>
</dbReference>
<comment type="pathway">
    <text evidence="1">Siderophore biosynthesis.</text>
</comment>
<dbReference type="InterPro" id="IPR000873">
    <property type="entry name" value="AMP-dep_synth/lig_dom"/>
</dbReference>
<dbReference type="Gene3D" id="3.40.50.12780">
    <property type="entry name" value="N-terminal domain of ligase-like"/>
    <property type="match status" value="3"/>
</dbReference>
<keyword evidence="9" id="KW-1185">Reference proteome</keyword>
<dbReference type="PROSITE" id="PS00455">
    <property type="entry name" value="AMP_BINDING"/>
    <property type="match status" value="2"/>
</dbReference>
<protein>
    <recommendedName>
        <fullName evidence="7">Carrier domain-containing protein</fullName>
    </recommendedName>
</protein>
<keyword evidence="5" id="KW-0413">Isomerase</keyword>
<dbReference type="Gene3D" id="3.30.300.30">
    <property type="match status" value="3"/>
</dbReference>
<feature type="domain" description="Carrier" evidence="7">
    <location>
        <begin position="1658"/>
        <end position="1735"/>
    </location>
</feature>
<evidence type="ECO:0000256" key="4">
    <source>
        <dbReference type="ARBA" id="ARBA00022598"/>
    </source>
</evidence>
<dbReference type="NCBIfam" id="TIGR01733">
    <property type="entry name" value="AA-adenyl-dom"/>
    <property type="match status" value="3"/>
</dbReference>
<dbReference type="PROSITE" id="PS00012">
    <property type="entry name" value="PHOSPHOPANTETHEINE"/>
    <property type="match status" value="5"/>
</dbReference>
<dbReference type="CDD" id="cd05918">
    <property type="entry name" value="A_NRPS_SidN3_like"/>
    <property type="match status" value="3"/>
</dbReference>
<dbReference type="Gene3D" id="1.10.1200.10">
    <property type="entry name" value="ACP-like"/>
    <property type="match status" value="6"/>
</dbReference>
<reference evidence="8 9" key="1">
    <citation type="submission" date="2020-05" db="EMBL/GenBank/DDBJ databases">
        <title>Identification and distribution of gene clusters putatively required for synthesis of sphingolipid metabolism inhibitors in phylogenetically diverse species of the filamentous fungus Fusarium.</title>
        <authorList>
            <person name="Kim H.-S."/>
            <person name="Busman M."/>
            <person name="Brown D.W."/>
            <person name="Divon H."/>
            <person name="Uhlig S."/>
            <person name="Proctor R.H."/>
        </authorList>
    </citation>
    <scope>NUCLEOTIDE SEQUENCE [LARGE SCALE GENOMIC DNA]</scope>
    <source>
        <strain evidence="8 9">NRRL 25211</strain>
    </source>
</reference>
<dbReference type="GO" id="GO:0043041">
    <property type="term" value="P:amino acid activation for nonribosomal peptide biosynthetic process"/>
    <property type="evidence" value="ECO:0007669"/>
    <property type="project" value="TreeGrafter"/>
</dbReference>
<organism evidence="8 9">
    <name type="scientific">Fusarium pseudoanthophilum</name>
    <dbReference type="NCBI Taxonomy" id="48495"/>
    <lineage>
        <taxon>Eukaryota</taxon>
        <taxon>Fungi</taxon>
        <taxon>Dikarya</taxon>
        <taxon>Ascomycota</taxon>
        <taxon>Pezizomycotina</taxon>
        <taxon>Sordariomycetes</taxon>
        <taxon>Hypocreomycetidae</taxon>
        <taxon>Hypocreales</taxon>
        <taxon>Nectriaceae</taxon>
        <taxon>Fusarium</taxon>
        <taxon>Fusarium fujikuroi species complex</taxon>
    </lineage>
</organism>
<dbReference type="Proteomes" id="UP000544095">
    <property type="component" value="Unassembled WGS sequence"/>
</dbReference>
<evidence type="ECO:0000256" key="3">
    <source>
        <dbReference type="ARBA" id="ARBA00022553"/>
    </source>
</evidence>
<evidence type="ECO:0000313" key="8">
    <source>
        <dbReference type="EMBL" id="KAF5600321.1"/>
    </source>
</evidence>
<dbReference type="CDD" id="cd19542">
    <property type="entry name" value="CT_NRPS-like"/>
    <property type="match status" value="1"/>
</dbReference>
<dbReference type="PANTHER" id="PTHR45527">
    <property type="entry name" value="NONRIBOSOMAL PEPTIDE SYNTHETASE"/>
    <property type="match status" value="1"/>
</dbReference>
<dbReference type="EMBL" id="JAAOAR010000108">
    <property type="protein sequence ID" value="KAF5600321.1"/>
    <property type="molecule type" value="Genomic_DNA"/>
</dbReference>
<dbReference type="PANTHER" id="PTHR45527:SF1">
    <property type="entry name" value="FATTY ACID SYNTHASE"/>
    <property type="match status" value="1"/>
</dbReference>
<feature type="domain" description="Carrier" evidence="7">
    <location>
        <begin position="3835"/>
        <end position="3911"/>
    </location>
</feature>
<name>A0A8H5PQC2_9HYPO</name>
<feature type="domain" description="Carrier" evidence="7">
    <location>
        <begin position="3288"/>
        <end position="3365"/>
    </location>
</feature>
<dbReference type="InterPro" id="IPR020806">
    <property type="entry name" value="PKS_PP-bd"/>
</dbReference>
<dbReference type="GO" id="GO:0031177">
    <property type="term" value="F:phosphopantetheine binding"/>
    <property type="evidence" value="ECO:0007669"/>
    <property type="project" value="InterPro"/>
</dbReference>
<gene>
    <name evidence="8" type="ORF">FPANT_2552</name>
</gene>
<keyword evidence="3" id="KW-0597">Phosphoprotein</keyword>
<keyword evidence="4" id="KW-0436">Ligase</keyword>
<dbReference type="InterPro" id="IPR036736">
    <property type="entry name" value="ACP-like_sf"/>
</dbReference>
<dbReference type="FunFam" id="3.30.300.30:FF:000033">
    <property type="entry name" value="Nonribosomal siderophore peptide synthase SidC"/>
    <property type="match status" value="1"/>
</dbReference>
<dbReference type="Pfam" id="PF00550">
    <property type="entry name" value="PP-binding"/>
    <property type="match status" value="6"/>
</dbReference>
<dbReference type="InterPro" id="IPR009081">
    <property type="entry name" value="PP-bd_ACP"/>
</dbReference>
<dbReference type="SUPFAM" id="SSF56801">
    <property type="entry name" value="Acetyl-CoA synthetase-like"/>
    <property type="match status" value="3"/>
</dbReference>
<dbReference type="GO" id="GO:0016853">
    <property type="term" value="F:isomerase activity"/>
    <property type="evidence" value="ECO:0007669"/>
    <property type="project" value="UniProtKB-KW"/>
</dbReference>
<dbReference type="Gene3D" id="3.30.559.30">
    <property type="entry name" value="Nonribosomal peptide synthetase, condensation domain"/>
    <property type="match status" value="6"/>
</dbReference>
<dbReference type="PROSITE" id="PS50075">
    <property type="entry name" value="CARRIER"/>
    <property type="match status" value="6"/>
</dbReference>
<dbReference type="GO" id="GO:0005737">
    <property type="term" value="C:cytoplasm"/>
    <property type="evidence" value="ECO:0007669"/>
    <property type="project" value="TreeGrafter"/>
</dbReference>
<dbReference type="GO" id="GO:0016874">
    <property type="term" value="F:ligase activity"/>
    <property type="evidence" value="ECO:0007669"/>
    <property type="project" value="UniProtKB-KW"/>
</dbReference>
<evidence type="ECO:0000256" key="2">
    <source>
        <dbReference type="ARBA" id="ARBA00022450"/>
    </source>
</evidence>
<evidence type="ECO:0000256" key="5">
    <source>
        <dbReference type="ARBA" id="ARBA00023235"/>
    </source>
</evidence>
<evidence type="ECO:0000256" key="1">
    <source>
        <dbReference type="ARBA" id="ARBA00004924"/>
    </source>
</evidence>
<accession>A0A8H5PQC2</accession>
<dbReference type="Gene3D" id="3.30.559.10">
    <property type="entry name" value="Chloramphenicol acetyltransferase-like domain"/>
    <property type="match status" value="6"/>
</dbReference>
<feature type="domain" description="Carrier" evidence="7">
    <location>
        <begin position="2208"/>
        <end position="2284"/>
    </location>
</feature>
<dbReference type="SUPFAM" id="SSF52777">
    <property type="entry name" value="CoA-dependent acyltransferases"/>
    <property type="match status" value="12"/>
</dbReference>
<dbReference type="Pfam" id="PF00668">
    <property type="entry name" value="Condensation"/>
    <property type="match status" value="6"/>
</dbReference>
<dbReference type="FunFam" id="3.40.50.12780:FF:000024">
    <property type="entry name" value="Nonribosomal siderophore peptide synthase SidC"/>
    <property type="match status" value="2"/>
</dbReference>
<dbReference type="GO" id="GO:0010106">
    <property type="term" value="P:cellular response to iron ion starvation"/>
    <property type="evidence" value="ECO:0007669"/>
    <property type="project" value="UniProtKB-ARBA"/>
</dbReference>
<evidence type="ECO:0000259" key="7">
    <source>
        <dbReference type="PROSITE" id="PS50075"/>
    </source>
</evidence>
<proteinExistence type="inferred from homology"/>
<dbReference type="InterPro" id="IPR010071">
    <property type="entry name" value="AA_adenyl_dom"/>
</dbReference>
<evidence type="ECO:0000313" key="9">
    <source>
        <dbReference type="Proteomes" id="UP000544095"/>
    </source>
</evidence>
<feature type="domain" description="Carrier" evidence="7">
    <location>
        <begin position="600"/>
        <end position="673"/>
    </location>
</feature>